<organism evidence="2 3">
    <name type="scientific">Protea cynaroides</name>
    <dbReference type="NCBI Taxonomy" id="273540"/>
    <lineage>
        <taxon>Eukaryota</taxon>
        <taxon>Viridiplantae</taxon>
        <taxon>Streptophyta</taxon>
        <taxon>Embryophyta</taxon>
        <taxon>Tracheophyta</taxon>
        <taxon>Spermatophyta</taxon>
        <taxon>Magnoliopsida</taxon>
        <taxon>Proteales</taxon>
        <taxon>Proteaceae</taxon>
        <taxon>Protea</taxon>
    </lineage>
</organism>
<dbReference type="EMBL" id="JAMYWD010000012">
    <property type="protein sequence ID" value="KAJ4952442.1"/>
    <property type="molecule type" value="Genomic_DNA"/>
</dbReference>
<name>A0A9Q0JUY2_9MAGN</name>
<evidence type="ECO:0000313" key="2">
    <source>
        <dbReference type="EMBL" id="KAJ4952442.1"/>
    </source>
</evidence>
<proteinExistence type="predicted"/>
<dbReference type="PANTHER" id="PTHR47832:SF1">
    <property type="entry name" value="DNA PHOTOLYASE"/>
    <property type="match status" value="1"/>
</dbReference>
<dbReference type="Gene3D" id="3.40.50.300">
    <property type="entry name" value="P-loop containing nucleotide triphosphate hydrolases"/>
    <property type="match status" value="1"/>
</dbReference>
<dbReference type="OrthoDB" id="1861185at2759"/>
<dbReference type="PANTHER" id="PTHR47832">
    <property type="entry name" value="DNA PHOTOLYASE"/>
    <property type="match status" value="1"/>
</dbReference>
<dbReference type="InterPro" id="IPR029058">
    <property type="entry name" value="AB_hydrolase_fold"/>
</dbReference>
<dbReference type="AlphaFoldDB" id="A0A9Q0JUY2"/>
<gene>
    <name evidence="2" type="ORF">NE237_029274</name>
</gene>
<evidence type="ECO:0000313" key="3">
    <source>
        <dbReference type="Proteomes" id="UP001141806"/>
    </source>
</evidence>
<dbReference type="InterPro" id="IPR027417">
    <property type="entry name" value="P-loop_NTPase"/>
</dbReference>
<dbReference type="Gene3D" id="3.40.50.1820">
    <property type="entry name" value="alpha/beta hydrolase"/>
    <property type="match status" value="1"/>
</dbReference>
<keyword evidence="3" id="KW-1185">Reference proteome</keyword>
<comment type="caution">
    <text evidence="2">The sequence shown here is derived from an EMBL/GenBank/DDBJ whole genome shotgun (WGS) entry which is preliminary data.</text>
</comment>
<dbReference type="Pfam" id="PF08423">
    <property type="entry name" value="Rad51"/>
    <property type="match status" value="1"/>
</dbReference>
<reference evidence="2" key="1">
    <citation type="journal article" date="2023" name="Plant J.">
        <title>The genome of the king protea, Protea cynaroides.</title>
        <authorList>
            <person name="Chang J."/>
            <person name="Duong T.A."/>
            <person name="Schoeman C."/>
            <person name="Ma X."/>
            <person name="Roodt D."/>
            <person name="Barker N."/>
            <person name="Li Z."/>
            <person name="Van de Peer Y."/>
            <person name="Mizrachi E."/>
        </authorList>
    </citation>
    <scope>NUCLEOTIDE SEQUENCE</scope>
    <source>
        <tissue evidence="2">Young leaves</tissue>
    </source>
</reference>
<evidence type="ECO:0000259" key="1">
    <source>
        <dbReference type="Pfam" id="PF08423"/>
    </source>
</evidence>
<dbReference type="InterPro" id="IPR013632">
    <property type="entry name" value="Rad51_C"/>
</dbReference>
<feature type="domain" description="Rad51-like C-terminal" evidence="1">
    <location>
        <begin position="100"/>
        <end position="138"/>
    </location>
</feature>
<sequence>MIIYAIADGGNHIWAITHLGFGKSEKPNIVYTELMCAELLRDLIVDIVNEPVHLVGNSIGVYFAAIVARLWPALVKSVGLINTAIQSNQDTLLSQPIKIQLAVNVQIPVDYCGLGGKAIYVDTEGNFLPKRVFQVAKACIKDMVENSHFRWKDFQTWQDKLQPNAFLENIFYFRICTYTEQVALINYFDKFISEHKDGKATHVFFEEEVEYNLRRMIDIIEELGGATIIVPGLQKAPIPHHYPSGSPICTWCVHGIGLGYNSYPS</sequence>
<dbReference type="SUPFAM" id="SSF52540">
    <property type="entry name" value="P-loop containing nucleoside triphosphate hydrolases"/>
    <property type="match status" value="1"/>
</dbReference>
<accession>A0A9Q0JUY2</accession>
<dbReference type="Proteomes" id="UP001141806">
    <property type="component" value="Unassembled WGS sequence"/>
</dbReference>
<dbReference type="SUPFAM" id="SSF53474">
    <property type="entry name" value="alpha/beta-Hydrolases"/>
    <property type="match status" value="1"/>
</dbReference>
<protein>
    <recommendedName>
        <fullName evidence="1">Rad51-like C-terminal domain-containing protein</fullName>
    </recommendedName>
</protein>